<feature type="site" description="Important for enzyme activity" evidence="7">
    <location>
        <position position="313"/>
    </location>
</feature>
<dbReference type="InterPro" id="IPR016169">
    <property type="entry name" value="FAD-bd_PCMH_sub2"/>
</dbReference>
<dbReference type="Gene3D" id="3.30.465.10">
    <property type="match status" value="1"/>
</dbReference>
<name>A0A5Q6RXT3_9ACTN</name>
<dbReference type="InterPro" id="IPR016164">
    <property type="entry name" value="FAD-linked_Oxase-like_C"/>
</dbReference>
<feature type="binding site" evidence="6">
    <location>
        <begin position="128"/>
        <end position="134"/>
    </location>
    <ligand>
        <name>FAD</name>
        <dbReference type="ChEBI" id="CHEBI:57692"/>
    </ligand>
</feature>
<evidence type="ECO:0000256" key="6">
    <source>
        <dbReference type="PIRSR" id="PIRSR625650-3"/>
    </source>
</evidence>
<dbReference type="InterPro" id="IPR025650">
    <property type="entry name" value="Alkyl-DHAP_Synthase"/>
</dbReference>
<dbReference type="GO" id="GO:0008609">
    <property type="term" value="F:alkylglycerone-phosphate synthase activity"/>
    <property type="evidence" value="ECO:0007669"/>
    <property type="project" value="InterPro"/>
</dbReference>
<feature type="binding site" evidence="6">
    <location>
        <begin position="262"/>
        <end position="268"/>
    </location>
    <ligand>
        <name>FAD</name>
        <dbReference type="ChEBI" id="CHEBI:57692"/>
    </ligand>
</feature>
<dbReference type="RefSeq" id="WP_149769694.1">
    <property type="nucleotide sequence ID" value="NZ_VDFQ02000003.1"/>
</dbReference>
<dbReference type="SUPFAM" id="SSF55103">
    <property type="entry name" value="FAD-linked oxidases, C-terminal domain"/>
    <property type="match status" value="1"/>
</dbReference>
<feature type="binding site" evidence="5">
    <location>
        <position position="397"/>
    </location>
    <ligand>
        <name>substrate</name>
    </ligand>
</feature>
<dbReference type="GO" id="GO:0071949">
    <property type="term" value="F:FAD binding"/>
    <property type="evidence" value="ECO:0007669"/>
    <property type="project" value="InterPro"/>
</dbReference>
<dbReference type="Proteomes" id="UP000307768">
    <property type="component" value="Unassembled WGS sequence"/>
</dbReference>
<dbReference type="EMBL" id="VDFQ02000003">
    <property type="protein sequence ID" value="KAA1422744.1"/>
    <property type="molecule type" value="Genomic_DNA"/>
</dbReference>
<comment type="caution">
    <text evidence="9">The sequence shown here is derived from an EMBL/GenBank/DDBJ whole genome shotgun (WGS) entry which is preliminary data.</text>
</comment>
<evidence type="ECO:0000313" key="10">
    <source>
        <dbReference type="Proteomes" id="UP000307768"/>
    </source>
</evidence>
<gene>
    <name evidence="9" type="ORF">FE697_011295</name>
</gene>
<feature type="active site" description="Proton donor/acceptor" evidence="4">
    <location>
        <position position="458"/>
    </location>
</feature>
<dbReference type="InterPro" id="IPR016166">
    <property type="entry name" value="FAD-bd_PCMH"/>
</dbReference>
<dbReference type="PANTHER" id="PTHR46568">
    <property type="entry name" value="ALKYLDIHYDROXYACETONEPHOSPHATE SYNTHASE, PEROXISOMAL"/>
    <property type="match status" value="1"/>
</dbReference>
<reference evidence="9 10" key="1">
    <citation type="submission" date="2019-09" db="EMBL/GenBank/DDBJ databases">
        <title>Mumia zhuanghuii sp. nov. isolated from the intestinal contents of plateau pika (Ochotona curzoniae) in the Qinghai-Tibet plateau of China.</title>
        <authorList>
            <person name="Tian Z."/>
        </authorList>
    </citation>
    <scope>NUCLEOTIDE SEQUENCE [LARGE SCALE GENOMIC DNA]</scope>
    <source>
        <strain evidence="10">350</strain>
    </source>
</reference>
<protein>
    <submittedName>
        <fullName evidence="9">FAD-binding oxidoreductase</fullName>
    </submittedName>
</protein>
<dbReference type="OrthoDB" id="9811557at2"/>
<dbReference type="InterPro" id="IPR006094">
    <property type="entry name" value="Oxid_FAD_bind_N"/>
</dbReference>
<dbReference type="Pfam" id="PF02913">
    <property type="entry name" value="FAD-oxidase_C"/>
    <property type="match status" value="1"/>
</dbReference>
<evidence type="ECO:0000256" key="3">
    <source>
        <dbReference type="ARBA" id="ARBA00022827"/>
    </source>
</evidence>
<sequence length="537" mass="56853">MAGNDATRSWWGWGTLDGALDPHETQSLVQRVSGMLPDTDLTAHEPPIPAADVLPAVRVEPPASLADLCSTDPVDRAGHTHGKAYRDVVRNLRGDLAHAPDVVVRPRTERDVVDVLDWCSGAGVAVVPYGGGSSVVGGVEARLDGDYAGAVSLDVTAMDQVLEVDRTSRAARIQAGVLGPHLEDQLRPYALTLRHFPQSFEFSTLGGWLATRAGGHFATLHTHIDDLTESLRVVSPCGVGESRRLPGSGAGPSPDRMFLGSEGTLGVITEAWMRLQERPRWRAGASVHFDDWDDAVTATRVVAQSGLHPANCRLLDPAEAYLNAGAAVGGGVLVLGFESADHPVDSALARAVEICRDHGGVPAAPADGATAGDEPSAARDASASTWRSSFLRMPYQRDALAQRSVIAETFETATTWAAFPALHAAITAAATEAIREVCGVGVVTCRFTHVYPDGPAPYYGVYAGGRWDSLVAQWDEVKAAVSEAIIGHGGTITHHHAVGRDHRPWYDEQRPTPFAAALAAAKRTLDPAGILNPGVLL</sequence>
<dbReference type="PROSITE" id="PS51387">
    <property type="entry name" value="FAD_PCMH"/>
    <property type="match status" value="1"/>
</dbReference>
<evidence type="ECO:0000256" key="1">
    <source>
        <dbReference type="ARBA" id="ARBA00008000"/>
    </source>
</evidence>
<keyword evidence="3 6" id="KW-0274">FAD</keyword>
<evidence type="ECO:0000256" key="7">
    <source>
        <dbReference type="PIRSR" id="PIRSR625650-4"/>
    </source>
</evidence>
<proteinExistence type="inferred from homology"/>
<keyword evidence="2" id="KW-0285">Flavoprotein</keyword>
<dbReference type="GO" id="GO:0008610">
    <property type="term" value="P:lipid biosynthetic process"/>
    <property type="evidence" value="ECO:0007669"/>
    <property type="project" value="InterPro"/>
</dbReference>
<feature type="domain" description="FAD-binding PCMH-type" evidence="8">
    <location>
        <begin position="96"/>
        <end position="278"/>
    </location>
</feature>
<dbReference type="InterPro" id="IPR004113">
    <property type="entry name" value="FAD-bd_oxidored_4_C"/>
</dbReference>
<dbReference type="Gene3D" id="3.30.300.330">
    <property type="match status" value="1"/>
</dbReference>
<evidence type="ECO:0000256" key="5">
    <source>
        <dbReference type="PIRSR" id="PIRSR625650-2"/>
    </source>
</evidence>
<dbReference type="AlphaFoldDB" id="A0A5Q6RXT3"/>
<dbReference type="PANTHER" id="PTHR46568:SF1">
    <property type="entry name" value="ALKYLDIHYDROXYACETONEPHOSPHATE SYNTHASE, PEROXISOMAL"/>
    <property type="match status" value="1"/>
</dbReference>
<evidence type="ECO:0000313" key="9">
    <source>
        <dbReference type="EMBL" id="KAA1422744.1"/>
    </source>
</evidence>
<evidence type="ECO:0000259" key="8">
    <source>
        <dbReference type="PROSITE" id="PS51387"/>
    </source>
</evidence>
<dbReference type="Pfam" id="PF01565">
    <property type="entry name" value="FAD_binding_4"/>
    <property type="match status" value="1"/>
</dbReference>
<organism evidence="9 10">
    <name type="scientific">Mumia zhuanghuii</name>
    <dbReference type="NCBI Taxonomy" id="2585211"/>
    <lineage>
        <taxon>Bacteria</taxon>
        <taxon>Bacillati</taxon>
        <taxon>Actinomycetota</taxon>
        <taxon>Actinomycetes</taxon>
        <taxon>Propionibacteriales</taxon>
        <taxon>Nocardioidaceae</taxon>
        <taxon>Mumia</taxon>
    </lineage>
</organism>
<evidence type="ECO:0000256" key="4">
    <source>
        <dbReference type="PIRSR" id="PIRSR625650-1"/>
    </source>
</evidence>
<dbReference type="SUPFAM" id="SSF56176">
    <property type="entry name" value="FAD-binding/transporter-associated domain-like"/>
    <property type="match status" value="1"/>
</dbReference>
<evidence type="ECO:0000256" key="2">
    <source>
        <dbReference type="ARBA" id="ARBA00022630"/>
    </source>
</evidence>
<accession>A0A5Q6RXT3</accession>
<comment type="similarity">
    <text evidence="1">Belongs to the FAD-binding oxidoreductase/transferase type 4 family.</text>
</comment>
<dbReference type="InterPro" id="IPR036318">
    <property type="entry name" value="FAD-bd_PCMH-like_sf"/>
</dbReference>
<comment type="cofactor">
    <cofactor evidence="6">
        <name>FAD</name>
        <dbReference type="ChEBI" id="CHEBI:57692"/>
    </cofactor>
</comment>